<evidence type="ECO:0000313" key="5">
    <source>
        <dbReference type="Proteomes" id="UP000829194"/>
    </source>
</evidence>
<proteinExistence type="predicted"/>
<dbReference type="RefSeq" id="WP_057942231.1">
    <property type="nucleotide sequence ID" value="NZ_CP011131.1"/>
</dbReference>
<keyword evidence="3" id="KW-0732">Signal</keyword>
<feature type="signal peptide" evidence="3">
    <location>
        <begin position="1"/>
        <end position="22"/>
    </location>
</feature>
<accession>A0ABY3XHG6</accession>
<keyword evidence="1" id="KW-0540">Nuclease</keyword>
<dbReference type="Pfam" id="PF00545">
    <property type="entry name" value="Ribonuclease"/>
    <property type="match status" value="1"/>
</dbReference>
<dbReference type="InterPro" id="IPR000026">
    <property type="entry name" value="N1-like"/>
</dbReference>
<evidence type="ECO:0000256" key="3">
    <source>
        <dbReference type="SAM" id="SignalP"/>
    </source>
</evidence>
<dbReference type="InterPro" id="IPR016191">
    <property type="entry name" value="Ribonuclease/ribotoxin"/>
</dbReference>
<organism evidence="4 5">
    <name type="scientific">Lysobacter gummosus</name>
    <dbReference type="NCBI Taxonomy" id="262324"/>
    <lineage>
        <taxon>Bacteria</taxon>
        <taxon>Pseudomonadati</taxon>
        <taxon>Pseudomonadota</taxon>
        <taxon>Gammaproteobacteria</taxon>
        <taxon>Lysobacterales</taxon>
        <taxon>Lysobacteraceae</taxon>
        <taxon>Lysobacter</taxon>
    </lineage>
</organism>
<evidence type="ECO:0000256" key="1">
    <source>
        <dbReference type="ARBA" id="ARBA00022722"/>
    </source>
</evidence>
<dbReference type="SUPFAM" id="SSF53933">
    <property type="entry name" value="Microbial ribonucleases"/>
    <property type="match status" value="1"/>
</dbReference>
<sequence length="126" mass="14070">MNAHYRYAAVLCLGLLAAPATAKPPVCKVLPPDIKEAMRNMSFCMTVADPVAECGRTGMDVQVFGNDEGKLPNPSRGQEYWEGKIRHDGAAGTRRLVYLMTMGARKNIVERRYYTPDHYATFCQIN</sequence>
<dbReference type="Gene3D" id="3.10.450.30">
    <property type="entry name" value="Microbial ribonucleases"/>
    <property type="match status" value="1"/>
</dbReference>
<evidence type="ECO:0000256" key="2">
    <source>
        <dbReference type="ARBA" id="ARBA00022801"/>
    </source>
</evidence>
<dbReference type="EMBL" id="CP093547">
    <property type="protein sequence ID" value="UNP31059.1"/>
    <property type="molecule type" value="Genomic_DNA"/>
</dbReference>
<reference evidence="4 5" key="1">
    <citation type="submission" date="2022-03" db="EMBL/GenBank/DDBJ databases">
        <title>Complete genome sequence of Lysobacter capsici VKM B-2533 and Lysobacter gummosus 10.1.1, promising sources of lytic agents.</title>
        <authorList>
            <person name="Tarlachkov S.V."/>
            <person name="Kudryakova I.V."/>
            <person name="Afoshin A.S."/>
            <person name="Leontyevskaya E.A."/>
            <person name="Leontyevskaya N.V."/>
        </authorList>
    </citation>
    <scope>NUCLEOTIDE SEQUENCE [LARGE SCALE GENOMIC DNA]</scope>
    <source>
        <strain evidence="4 5">10.1.1</strain>
    </source>
</reference>
<protein>
    <submittedName>
        <fullName evidence="4">Uncharacterized protein</fullName>
    </submittedName>
</protein>
<keyword evidence="2" id="KW-0378">Hydrolase</keyword>
<evidence type="ECO:0000313" key="4">
    <source>
        <dbReference type="EMBL" id="UNP31059.1"/>
    </source>
</evidence>
<keyword evidence="5" id="KW-1185">Reference proteome</keyword>
<gene>
    <name evidence="4" type="ORF">MOV92_07380</name>
</gene>
<name>A0ABY3XHG6_9GAMM</name>
<dbReference type="Proteomes" id="UP000829194">
    <property type="component" value="Chromosome"/>
</dbReference>
<feature type="chain" id="PRO_5045778562" evidence="3">
    <location>
        <begin position="23"/>
        <end position="126"/>
    </location>
</feature>